<gene>
    <name evidence="1" type="ORF">Pka01_57230</name>
</gene>
<dbReference type="RefSeq" id="WP_203885916.1">
    <property type="nucleotide sequence ID" value="NZ_BAABHH010000021.1"/>
</dbReference>
<keyword evidence="2" id="KW-1185">Reference proteome</keyword>
<sequence length="238" mass="27146">MQFIEVTELCGVRSAVITFRRPGSALRFVVYPMIHLGEPRFYAQVEQRLYAHDLLVVEGVGDSPTTRALTAAYRRLEGSSRLALVVQRIDLRAVGVPLINPDMTADAVEEGWRRIPFHERVLVRLLIPVYIIQMRLFGTRRVIARHLAREEQGEYDPALTDQSTPLRELMLHERDRLLIRALHSIHQERCAEHILVGVIYGAGHMHAVVDALWNLGYRPCDAEWLTVFDIDPPVSLNG</sequence>
<name>A0A8J3PXB4_9ACTN</name>
<dbReference type="Proteomes" id="UP000630097">
    <property type="component" value="Unassembled WGS sequence"/>
</dbReference>
<evidence type="ECO:0000313" key="1">
    <source>
        <dbReference type="EMBL" id="GIG82596.1"/>
    </source>
</evidence>
<comment type="caution">
    <text evidence="1">The sequence shown here is derived from an EMBL/GenBank/DDBJ whole genome shotgun (WGS) entry which is preliminary data.</text>
</comment>
<reference evidence="1 2" key="1">
    <citation type="submission" date="2021-01" db="EMBL/GenBank/DDBJ databases">
        <title>Whole genome shotgun sequence of Planotetraspora kaengkrachanensis NBRC 104272.</title>
        <authorList>
            <person name="Komaki H."/>
            <person name="Tamura T."/>
        </authorList>
    </citation>
    <scope>NUCLEOTIDE SEQUENCE [LARGE SCALE GENOMIC DNA]</scope>
    <source>
        <strain evidence="1 2">NBRC 104272</strain>
    </source>
</reference>
<dbReference type="EMBL" id="BONV01000031">
    <property type="protein sequence ID" value="GIG82596.1"/>
    <property type="molecule type" value="Genomic_DNA"/>
</dbReference>
<accession>A0A8J3PXB4</accession>
<evidence type="ECO:0000313" key="2">
    <source>
        <dbReference type="Proteomes" id="UP000630097"/>
    </source>
</evidence>
<protein>
    <submittedName>
        <fullName evidence="1">Uncharacterized protein</fullName>
    </submittedName>
</protein>
<dbReference type="AlphaFoldDB" id="A0A8J3PXB4"/>
<organism evidence="1 2">
    <name type="scientific">Planotetraspora kaengkrachanensis</name>
    <dbReference type="NCBI Taxonomy" id="575193"/>
    <lineage>
        <taxon>Bacteria</taxon>
        <taxon>Bacillati</taxon>
        <taxon>Actinomycetota</taxon>
        <taxon>Actinomycetes</taxon>
        <taxon>Streptosporangiales</taxon>
        <taxon>Streptosporangiaceae</taxon>
        <taxon>Planotetraspora</taxon>
    </lineage>
</organism>
<proteinExistence type="predicted"/>